<evidence type="ECO:0000313" key="4">
    <source>
        <dbReference type="Proteomes" id="UP001501844"/>
    </source>
</evidence>
<dbReference type="SUPFAM" id="SSF52096">
    <property type="entry name" value="ClpP/crotonase"/>
    <property type="match status" value="1"/>
</dbReference>
<proteinExistence type="inferred from homology"/>
<gene>
    <name evidence="3" type="ORF">GCM10023183_12560</name>
</gene>
<evidence type="ECO:0000256" key="2">
    <source>
        <dbReference type="RuleBase" id="RU003707"/>
    </source>
</evidence>
<accession>A0ABP8FDW0</accession>
<dbReference type="EMBL" id="BAABGX010000001">
    <property type="protein sequence ID" value="GAA4301462.1"/>
    <property type="molecule type" value="Genomic_DNA"/>
</dbReference>
<sequence>MTDIDMNTAETLSLQYIQYQCANRVGFITLNRPEKRNALNYQVVTELKKAFDYAENDDDCKVIVLKASGAVFCAGADLEYLQQLQQNTFQENLEDSTHLMQLFYQIYTLKKVVIAQVHGHAIAGGCGLATICDFAYTVPSAKFGYTEVKIGFIPAIVKIFLLRKIGEAKAKELLLTGDLISAERAMAIGLINEVVAEDELASRVDELAQRLCTQNSGQSMETTKEMIARVQELPLKAALEYAAEKNAFARSTEDCQRGIQSFLDKQPLTW</sequence>
<reference evidence="4" key="1">
    <citation type="journal article" date="2019" name="Int. J. Syst. Evol. Microbiol.">
        <title>The Global Catalogue of Microorganisms (GCM) 10K type strain sequencing project: providing services to taxonomists for standard genome sequencing and annotation.</title>
        <authorList>
            <consortium name="The Broad Institute Genomics Platform"/>
            <consortium name="The Broad Institute Genome Sequencing Center for Infectious Disease"/>
            <person name="Wu L."/>
            <person name="Ma J."/>
        </authorList>
    </citation>
    <scope>NUCLEOTIDE SEQUENCE [LARGE SCALE GENOMIC DNA]</scope>
    <source>
        <strain evidence="4">JCM 17917</strain>
    </source>
</reference>
<dbReference type="Proteomes" id="UP001501844">
    <property type="component" value="Unassembled WGS sequence"/>
</dbReference>
<dbReference type="PANTHER" id="PTHR42964:SF1">
    <property type="entry name" value="POLYKETIDE BIOSYNTHESIS ENOYL-COA HYDRATASE PKSH-RELATED"/>
    <property type="match status" value="1"/>
</dbReference>
<evidence type="ECO:0000313" key="3">
    <source>
        <dbReference type="EMBL" id="GAA4301462.1"/>
    </source>
</evidence>
<comment type="caution">
    <text evidence="3">The sequence shown here is derived from an EMBL/GenBank/DDBJ whole genome shotgun (WGS) entry which is preliminary data.</text>
</comment>
<dbReference type="PANTHER" id="PTHR42964">
    <property type="entry name" value="ENOYL-COA HYDRATASE"/>
    <property type="match status" value="1"/>
</dbReference>
<dbReference type="InterPro" id="IPR051683">
    <property type="entry name" value="Enoyl-CoA_Hydratase/Isomerase"/>
</dbReference>
<keyword evidence="4" id="KW-1185">Reference proteome</keyword>
<comment type="similarity">
    <text evidence="1 2">Belongs to the enoyl-CoA hydratase/isomerase family.</text>
</comment>
<dbReference type="InterPro" id="IPR001753">
    <property type="entry name" value="Enoyl-CoA_hydra/iso"/>
</dbReference>
<protein>
    <submittedName>
        <fullName evidence="3">Enoyl-CoA hydratase-related protein</fullName>
    </submittedName>
</protein>
<dbReference type="RefSeq" id="WP_425575823.1">
    <property type="nucleotide sequence ID" value="NZ_BAABGX010000001.1"/>
</dbReference>
<dbReference type="Gene3D" id="1.10.12.10">
    <property type="entry name" value="Lyase 2-enoyl-coa Hydratase, Chain A, domain 2"/>
    <property type="match status" value="1"/>
</dbReference>
<dbReference type="InterPro" id="IPR014748">
    <property type="entry name" value="Enoyl-CoA_hydra_C"/>
</dbReference>
<organism evidence="3 4">
    <name type="scientific">Nibribacter koreensis</name>
    <dbReference type="NCBI Taxonomy" id="1084519"/>
    <lineage>
        <taxon>Bacteria</taxon>
        <taxon>Pseudomonadati</taxon>
        <taxon>Bacteroidota</taxon>
        <taxon>Cytophagia</taxon>
        <taxon>Cytophagales</taxon>
        <taxon>Hymenobacteraceae</taxon>
        <taxon>Nibribacter</taxon>
    </lineage>
</organism>
<dbReference type="Gene3D" id="3.90.226.10">
    <property type="entry name" value="2-enoyl-CoA Hydratase, Chain A, domain 1"/>
    <property type="match status" value="1"/>
</dbReference>
<dbReference type="InterPro" id="IPR029045">
    <property type="entry name" value="ClpP/crotonase-like_dom_sf"/>
</dbReference>
<evidence type="ECO:0000256" key="1">
    <source>
        <dbReference type="ARBA" id="ARBA00005254"/>
    </source>
</evidence>
<dbReference type="Pfam" id="PF00378">
    <property type="entry name" value="ECH_1"/>
    <property type="match status" value="1"/>
</dbReference>
<name>A0ABP8FDW0_9BACT</name>
<dbReference type="CDD" id="cd06558">
    <property type="entry name" value="crotonase-like"/>
    <property type="match status" value="1"/>
</dbReference>
<dbReference type="InterPro" id="IPR018376">
    <property type="entry name" value="Enoyl-CoA_hyd/isom_CS"/>
</dbReference>
<dbReference type="PROSITE" id="PS00166">
    <property type="entry name" value="ENOYL_COA_HYDRATASE"/>
    <property type="match status" value="1"/>
</dbReference>